<accession>A0A9P7YJT8</accession>
<evidence type="ECO:0000313" key="2">
    <source>
        <dbReference type="Proteomes" id="UP000824998"/>
    </source>
</evidence>
<keyword evidence="2" id="KW-1185">Reference proteome</keyword>
<sequence>MGLIDLPRDVLVSLPDYLDNIEDFTNASSSCRTLRHSFAGTHPNRIIRLAAASSRVFFRPDPWFLVAATARQVGQWGLKSQENTEALRDAFRGGIENLKELCIDVAGLTIEDIRRLHASRFETIYPVADLIDRMAGAQWYSTPDFWDGGVSDAYTVDCEPLKAVFHFAIYGELFESTLQSWLEPEKGLPRFDLATRLDYIRYCIPDWIFYLERTGLGAPQREKGPYMNEADVNNIPGWGAALRHILSCGRWNRPWAAIRQQVGPEWEEDSWRQQLWVQAAQIHGLAGLEMLVPGGEEKWRARLSDIRARVAAMEAEPEVQRFGQLRKGASDCPDLNRELFVVIGM</sequence>
<reference evidence="1" key="1">
    <citation type="journal article" date="2021" name="IMA Fungus">
        <title>Genomic characterization of three marine fungi, including Emericellopsis atlantica sp. nov. with signatures of a generalist lifestyle and marine biomass degradation.</title>
        <authorList>
            <person name="Hagestad O.C."/>
            <person name="Hou L."/>
            <person name="Andersen J.H."/>
            <person name="Hansen E.H."/>
            <person name="Altermark B."/>
            <person name="Li C."/>
            <person name="Kuhnert E."/>
            <person name="Cox R.J."/>
            <person name="Crous P.W."/>
            <person name="Spatafora J.W."/>
            <person name="Lail K."/>
            <person name="Amirebrahimi M."/>
            <person name="Lipzen A."/>
            <person name="Pangilinan J."/>
            <person name="Andreopoulos W."/>
            <person name="Hayes R.D."/>
            <person name="Ng V."/>
            <person name="Grigoriev I.V."/>
            <person name="Jackson S.A."/>
            <person name="Sutton T.D.S."/>
            <person name="Dobson A.D.W."/>
            <person name="Rama T."/>
        </authorList>
    </citation>
    <scope>NUCLEOTIDE SEQUENCE</scope>
    <source>
        <strain evidence="1">TRa018bII</strain>
    </source>
</reference>
<evidence type="ECO:0000313" key="1">
    <source>
        <dbReference type="EMBL" id="KAG9234410.1"/>
    </source>
</evidence>
<name>A0A9P7YJT8_9HELO</name>
<dbReference type="EMBL" id="MU251464">
    <property type="protein sequence ID" value="KAG9234410.1"/>
    <property type="molecule type" value="Genomic_DNA"/>
</dbReference>
<dbReference type="AlphaFoldDB" id="A0A9P7YJT8"/>
<dbReference type="OrthoDB" id="2853639at2759"/>
<comment type="caution">
    <text evidence="1">The sequence shown here is derived from an EMBL/GenBank/DDBJ whole genome shotgun (WGS) entry which is preliminary data.</text>
</comment>
<organism evidence="1 2">
    <name type="scientific">Amylocarpus encephaloides</name>
    <dbReference type="NCBI Taxonomy" id="45428"/>
    <lineage>
        <taxon>Eukaryota</taxon>
        <taxon>Fungi</taxon>
        <taxon>Dikarya</taxon>
        <taxon>Ascomycota</taxon>
        <taxon>Pezizomycotina</taxon>
        <taxon>Leotiomycetes</taxon>
        <taxon>Helotiales</taxon>
        <taxon>Helotiales incertae sedis</taxon>
        <taxon>Amylocarpus</taxon>
    </lineage>
</organism>
<protein>
    <submittedName>
        <fullName evidence="1">Uncharacterized protein</fullName>
    </submittedName>
</protein>
<gene>
    <name evidence="1" type="ORF">BJ875DRAFT_504717</name>
</gene>
<dbReference type="Proteomes" id="UP000824998">
    <property type="component" value="Unassembled WGS sequence"/>
</dbReference>
<proteinExistence type="predicted"/>